<feature type="non-terminal residue" evidence="3">
    <location>
        <position position="1"/>
    </location>
</feature>
<evidence type="ECO:0000256" key="1">
    <source>
        <dbReference type="SAM" id="MobiDB-lite"/>
    </source>
</evidence>
<feature type="domain" description="HNH/Endo VII superfamily nuclease toxins" evidence="2">
    <location>
        <begin position="102"/>
        <end position="163"/>
    </location>
</feature>
<dbReference type="Pfam" id="PF15657">
    <property type="entry name" value="Tox-HNH-EHHH"/>
    <property type="match status" value="1"/>
</dbReference>
<dbReference type="InterPro" id="IPR028048">
    <property type="entry name" value="Tox-HNH-EHHH"/>
</dbReference>
<dbReference type="EMBL" id="VZPQ01000038">
    <property type="protein sequence ID" value="KAB0563233.1"/>
    <property type="molecule type" value="Genomic_DNA"/>
</dbReference>
<dbReference type="Proteomes" id="UP000423257">
    <property type="component" value="Unassembled WGS sequence"/>
</dbReference>
<dbReference type="RefSeq" id="WP_151152638.1">
    <property type="nucleotide sequence ID" value="NZ_VZPQ01000038.1"/>
</dbReference>
<name>A0A6H9RVM0_9PSED</name>
<dbReference type="InterPro" id="IPR022385">
    <property type="entry name" value="Rhs_assc_core"/>
</dbReference>
<protein>
    <recommendedName>
        <fullName evidence="2">HNH/Endo VII superfamily nuclease toxins domain-containing protein</fullName>
    </recommendedName>
</protein>
<evidence type="ECO:0000313" key="4">
    <source>
        <dbReference type="Proteomes" id="UP000423257"/>
    </source>
</evidence>
<comment type="caution">
    <text evidence="3">The sequence shown here is derived from an EMBL/GenBank/DDBJ whole genome shotgun (WGS) entry which is preliminary data.</text>
</comment>
<gene>
    <name evidence="3" type="ORF">F7R03_27780</name>
</gene>
<evidence type="ECO:0000259" key="2">
    <source>
        <dbReference type="Pfam" id="PF15657"/>
    </source>
</evidence>
<organism evidence="3 4">
    <name type="scientific">Pseudomonas palleroniana</name>
    <dbReference type="NCBI Taxonomy" id="191390"/>
    <lineage>
        <taxon>Bacteria</taxon>
        <taxon>Pseudomonadati</taxon>
        <taxon>Pseudomonadota</taxon>
        <taxon>Gammaproteobacteria</taxon>
        <taxon>Pseudomonadales</taxon>
        <taxon>Pseudomonadaceae</taxon>
        <taxon>Pseudomonas</taxon>
    </lineage>
</organism>
<feature type="region of interest" description="Disordered" evidence="1">
    <location>
        <begin position="51"/>
        <end position="70"/>
    </location>
</feature>
<dbReference type="NCBIfam" id="TIGR03696">
    <property type="entry name" value="Rhs_assc_core"/>
    <property type="match status" value="1"/>
</dbReference>
<proteinExistence type="predicted"/>
<evidence type="ECO:0000313" key="3">
    <source>
        <dbReference type="EMBL" id="KAB0563233.1"/>
    </source>
</evidence>
<dbReference type="Gene3D" id="2.180.10.10">
    <property type="entry name" value="RHS repeat-associated core"/>
    <property type="match status" value="1"/>
</dbReference>
<dbReference type="AlphaFoldDB" id="A0A6H9RVM0"/>
<sequence length="165" mass="18714">RYLTPDPVKLAGGINAYQYVPNPTGWVDPLGLSTCPGGDGCKPSHRIEEPEKKVNVNEGDVVPPKGFDSTLSRNRAFRRAKEIGGIPQTTQPKEIYRERIRDQDRHIMGRVYVFSLRKDHITKIYEHSLGHSEGNHGPHFNTKNTIKDIKVPLKIGDDSHTYFKR</sequence>
<reference evidence="3 4" key="1">
    <citation type="submission" date="2019-09" db="EMBL/GenBank/DDBJ databases">
        <title>Draft genome sequences of 48 bacterial type strains from the CCUG.</title>
        <authorList>
            <person name="Tunovic T."/>
            <person name="Pineiro-Iglesias B."/>
            <person name="Unosson C."/>
            <person name="Inganas E."/>
            <person name="Ohlen M."/>
            <person name="Cardew S."/>
            <person name="Jensie-Markopoulos S."/>
            <person name="Salva-Serra F."/>
            <person name="Jaen-Luchoro D."/>
            <person name="Karlsson R."/>
            <person name="Svensson-Stadler L."/>
            <person name="Chun J."/>
            <person name="Moore E."/>
        </authorList>
    </citation>
    <scope>NUCLEOTIDE SEQUENCE [LARGE SCALE GENOMIC DNA]</scope>
    <source>
        <strain evidence="3 4">CCUG 51524</strain>
    </source>
</reference>
<accession>A0A6H9RVM0</accession>